<name>A0A8B6EF10_MYTGA</name>
<comment type="similarity">
    <text evidence="2 6">Belongs to the GMC oxidoreductase family.</text>
</comment>
<dbReference type="OrthoDB" id="6096046at2759"/>
<comment type="cofactor">
    <cofactor evidence="1 5">
        <name>FAD</name>
        <dbReference type="ChEBI" id="CHEBI:57692"/>
    </cofactor>
</comment>
<dbReference type="PANTHER" id="PTHR11552:SF147">
    <property type="entry name" value="CHOLINE DEHYDROGENASE, MITOCHONDRIAL"/>
    <property type="match status" value="1"/>
</dbReference>
<evidence type="ECO:0000256" key="4">
    <source>
        <dbReference type="ARBA" id="ARBA00022827"/>
    </source>
</evidence>
<gene>
    <name evidence="8" type="ORF">MGAL_10B054054</name>
</gene>
<proteinExistence type="inferred from homology"/>
<evidence type="ECO:0000256" key="1">
    <source>
        <dbReference type="ARBA" id="ARBA00001974"/>
    </source>
</evidence>
<accession>A0A8B6EF10</accession>
<dbReference type="Proteomes" id="UP000596742">
    <property type="component" value="Unassembled WGS sequence"/>
</dbReference>
<dbReference type="Gene3D" id="3.30.560.10">
    <property type="entry name" value="Glucose Oxidase, domain 3"/>
    <property type="match status" value="1"/>
</dbReference>
<dbReference type="EMBL" id="UYJE01005101">
    <property type="protein sequence ID" value="VDI33910.1"/>
    <property type="molecule type" value="Genomic_DNA"/>
</dbReference>
<feature type="non-terminal residue" evidence="8">
    <location>
        <position position="1"/>
    </location>
</feature>
<dbReference type="InterPro" id="IPR036188">
    <property type="entry name" value="FAD/NAD-bd_sf"/>
</dbReference>
<dbReference type="PROSITE" id="PS00623">
    <property type="entry name" value="GMC_OXRED_1"/>
    <property type="match status" value="1"/>
</dbReference>
<keyword evidence="4 5" id="KW-0274">FAD</keyword>
<feature type="binding site" evidence="5">
    <location>
        <position position="269"/>
    </location>
    <ligand>
        <name>FAD</name>
        <dbReference type="ChEBI" id="CHEBI:57692"/>
    </ligand>
</feature>
<evidence type="ECO:0000259" key="7">
    <source>
        <dbReference type="PROSITE" id="PS00623"/>
    </source>
</evidence>
<dbReference type="AlphaFoldDB" id="A0A8B6EF10"/>
<dbReference type="SUPFAM" id="SSF51905">
    <property type="entry name" value="FAD/NAD(P)-binding domain"/>
    <property type="match status" value="1"/>
</dbReference>
<organism evidence="8 9">
    <name type="scientific">Mytilus galloprovincialis</name>
    <name type="common">Mediterranean mussel</name>
    <dbReference type="NCBI Taxonomy" id="29158"/>
    <lineage>
        <taxon>Eukaryota</taxon>
        <taxon>Metazoa</taxon>
        <taxon>Spiralia</taxon>
        <taxon>Lophotrochozoa</taxon>
        <taxon>Mollusca</taxon>
        <taxon>Bivalvia</taxon>
        <taxon>Autobranchia</taxon>
        <taxon>Pteriomorphia</taxon>
        <taxon>Mytilida</taxon>
        <taxon>Mytiloidea</taxon>
        <taxon>Mytilidae</taxon>
        <taxon>Mytilinae</taxon>
        <taxon>Mytilus</taxon>
    </lineage>
</organism>
<feature type="binding site" evidence="5">
    <location>
        <position position="133"/>
    </location>
    <ligand>
        <name>FAD</name>
        <dbReference type="ChEBI" id="CHEBI:57692"/>
    </ligand>
</feature>
<feature type="domain" description="Glucose-methanol-choline oxidoreductase N-terminal" evidence="7">
    <location>
        <begin position="131"/>
        <end position="154"/>
    </location>
</feature>
<dbReference type="Gene3D" id="3.50.50.60">
    <property type="entry name" value="FAD/NAD(P)-binding domain"/>
    <property type="match status" value="1"/>
</dbReference>
<comment type="caution">
    <text evidence="8">The sequence shown here is derived from an EMBL/GenBank/DDBJ whole genome shotgun (WGS) entry which is preliminary data.</text>
</comment>
<reference evidence="8" key="1">
    <citation type="submission" date="2018-11" db="EMBL/GenBank/DDBJ databases">
        <authorList>
            <person name="Alioto T."/>
            <person name="Alioto T."/>
        </authorList>
    </citation>
    <scope>NUCLEOTIDE SEQUENCE</scope>
</reference>
<dbReference type="GO" id="GO:0016614">
    <property type="term" value="F:oxidoreductase activity, acting on CH-OH group of donors"/>
    <property type="evidence" value="ECO:0007669"/>
    <property type="project" value="InterPro"/>
</dbReference>
<dbReference type="InterPro" id="IPR012132">
    <property type="entry name" value="GMC_OxRdtase"/>
</dbReference>
<dbReference type="Pfam" id="PF05199">
    <property type="entry name" value="GMC_oxred_C"/>
    <property type="match status" value="1"/>
</dbReference>
<sequence length="610" mass="68580">QRENLLRSAMFLGTSLAAFFANTTLLNFLSTQLPAEKDPDGIFDQPFKKYYDYIVVGAGSAGSIIATRLSEDRTNVLLLEAGGSDLENEFTRIPLQWLRTLWTKENWSFDTVPQKYSVMSEGSRKTKGNCGKVLGGTGSINGMYYIRGSRYDYDKWQTEGCTGWGYDDVLPYFKKSEDIQIPELINSSFHGHGGPLVITEGHTAPLEFLHRLAAKEKGLPVTDCNGFNQIGYCPIQANVKNGERCSSASCFLRPKLHRRNLQVATNSHVTKIIIRNGETKGVVVMKNGKKTRIYARDEVIISAGVFGSPKLLLLSGVGPRHHLEKLRVPLKADLPVGEGMQYHMQYFFQYSTTTSMNMNQEKALDQQSIMDYIFYKKGVQTRSGIDGAIFARLPTNHDLDFLPDLQLTFIANAFEGENIKCAIQRMNHMGVFGETSRSADFGFAVNICKLHHKSRGTVRLRSKNPMAPPLIDPQYLANQDDVDSYVKVIRYMQEFANNSAWNSIGTTFIRQEECTSFCKAFTFDTDDYWKCMIRHYATSSNHQVSTCRMGALHDKTAVVDPYLRVKGIKNLRVADSSVMRNVPSGNTNAPTMMIGEKAADMIKKSRHKRL</sequence>
<evidence type="ECO:0000256" key="5">
    <source>
        <dbReference type="PIRSR" id="PIRSR000137-2"/>
    </source>
</evidence>
<evidence type="ECO:0000313" key="8">
    <source>
        <dbReference type="EMBL" id="VDI33910.1"/>
    </source>
</evidence>
<keyword evidence="9" id="KW-1185">Reference proteome</keyword>
<dbReference type="InterPro" id="IPR000172">
    <property type="entry name" value="GMC_OxRdtase_N"/>
</dbReference>
<evidence type="ECO:0000256" key="2">
    <source>
        <dbReference type="ARBA" id="ARBA00010790"/>
    </source>
</evidence>
<dbReference type="PANTHER" id="PTHR11552">
    <property type="entry name" value="GLUCOSE-METHANOL-CHOLINE GMC OXIDOREDUCTASE"/>
    <property type="match status" value="1"/>
</dbReference>
<feature type="binding site" evidence="5">
    <location>
        <position position="137"/>
    </location>
    <ligand>
        <name>FAD</name>
        <dbReference type="ChEBI" id="CHEBI:57692"/>
    </ligand>
</feature>
<dbReference type="InterPro" id="IPR007867">
    <property type="entry name" value="GMC_OxRtase_C"/>
</dbReference>
<dbReference type="SUPFAM" id="SSF54373">
    <property type="entry name" value="FAD-linked reductases, C-terminal domain"/>
    <property type="match status" value="1"/>
</dbReference>
<evidence type="ECO:0000256" key="6">
    <source>
        <dbReference type="RuleBase" id="RU003968"/>
    </source>
</evidence>
<evidence type="ECO:0000256" key="3">
    <source>
        <dbReference type="ARBA" id="ARBA00022630"/>
    </source>
</evidence>
<dbReference type="Pfam" id="PF00732">
    <property type="entry name" value="GMC_oxred_N"/>
    <property type="match status" value="1"/>
</dbReference>
<dbReference type="GO" id="GO:0050660">
    <property type="term" value="F:flavin adenine dinucleotide binding"/>
    <property type="evidence" value="ECO:0007669"/>
    <property type="project" value="InterPro"/>
</dbReference>
<keyword evidence="3 6" id="KW-0285">Flavoprotein</keyword>
<dbReference type="PIRSF" id="PIRSF000137">
    <property type="entry name" value="Alcohol_oxidase"/>
    <property type="match status" value="1"/>
</dbReference>
<protein>
    <recommendedName>
        <fullName evidence="7">Glucose-methanol-choline oxidoreductase N-terminal domain-containing protein</fullName>
    </recommendedName>
</protein>
<evidence type="ECO:0000313" key="9">
    <source>
        <dbReference type="Proteomes" id="UP000596742"/>
    </source>
</evidence>